<dbReference type="Gene3D" id="2.30.30.100">
    <property type="match status" value="1"/>
</dbReference>
<dbReference type="InterPro" id="IPR019050">
    <property type="entry name" value="FDF_dom"/>
</dbReference>
<dbReference type="GO" id="GO:0033962">
    <property type="term" value="P:P-body assembly"/>
    <property type="evidence" value="ECO:0007669"/>
    <property type="project" value="TreeGrafter"/>
</dbReference>
<dbReference type="InterPro" id="IPR025761">
    <property type="entry name" value="FFD_box"/>
</dbReference>
<evidence type="ECO:0000256" key="1">
    <source>
        <dbReference type="ARBA" id="ARBA00010415"/>
    </source>
</evidence>
<accession>S4RL46</accession>
<feature type="domain" description="TFG box profile" evidence="7">
    <location>
        <begin position="378"/>
        <end position="398"/>
    </location>
</feature>
<dbReference type="InterPro" id="IPR047575">
    <property type="entry name" value="Sm"/>
</dbReference>
<dbReference type="PROSITE" id="PS51513">
    <property type="entry name" value="FFD"/>
    <property type="match status" value="1"/>
</dbReference>
<dbReference type="GO" id="GO:0003729">
    <property type="term" value="F:mRNA binding"/>
    <property type="evidence" value="ECO:0007669"/>
    <property type="project" value="TreeGrafter"/>
</dbReference>
<proteinExistence type="inferred from homology"/>
<feature type="short sequence motif" description="FFD box" evidence="2">
    <location>
        <begin position="358"/>
        <end position="374"/>
    </location>
</feature>
<dbReference type="PROSITE" id="PS51512">
    <property type="entry name" value="DFDF"/>
    <property type="match status" value="1"/>
</dbReference>
<feature type="domain" description="DFDF" evidence="5">
    <location>
        <begin position="293"/>
        <end position="329"/>
    </location>
</feature>
<evidence type="ECO:0000256" key="4">
    <source>
        <dbReference type="SAM" id="MobiDB-lite"/>
    </source>
</evidence>
<evidence type="ECO:0000259" key="7">
    <source>
        <dbReference type="PROSITE" id="PS51536"/>
    </source>
</evidence>
<evidence type="ECO:0000256" key="2">
    <source>
        <dbReference type="PROSITE-ProRule" id="PRU00846"/>
    </source>
</evidence>
<dbReference type="GO" id="GO:0000932">
    <property type="term" value="C:P-body"/>
    <property type="evidence" value="ECO:0007669"/>
    <property type="project" value="TreeGrafter"/>
</dbReference>
<dbReference type="GeneTree" id="ENSGT00940000154415"/>
<dbReference type="PANTHER" id="PTHR13586:SF0">
    <property type="entry name" value="TRAILER HITCH, ISOFORM H"/>
    <property type="match status" value="1"/>
</dbReference>
<evidence type="ECO:0000259" key="8">
    <source>
        <dbReference type="PROSITE" id="PS52002"/>
    </source>
</evidence>
<evidence type="ECO:0000313" key="9">
    <source>
        <dbReference type="Ensembl" id="ENSPMAP00000005932.1"/>
    </source>
</evidence>
<reference evidence="9" key="2">
    <citation type="submission" date="2025-09" db="UniProtKB">
        <authorList>
            <consortium name="Ensembl"/>
        </authorList>
    </citation>
    <scope>IDENTIFICATION</scope>
</reference>
<name>S4RL46_PETMA</name>
<dbReference type="PROSITE" id="PS51536">
    <property type="entry name" value="TFG"/>
    <property type="match status" value="1"/>
</dbReference>
<dbReference type="CDD" id="cd01736">
    <property type="entry name" value="LSm14_N"/>
    <property type="match status" value="1"/>
</dbReference>
<dbReference type="STRING" id="7757.ENSPMAP00000005932"/>
<sequence>MSGETPYIGSKISLISKAEIRYEGILYTIDTENSTVALAKVRSFGTEDRPTERPVAPRDEIFEYIVFRGSDIKDITVREPPKPQRTPQDPAIVQSSLGSVAPRFQSSSSYGPFSGMAPYGQLGPGSFMGPPYGSLGLAGPAGSGLSPIAQNSTLSGMQPPRGGAFGETSFTPDFLSPTSLLPSQVRPSAACVAVTQTPTSVLSSQNSSPSLPKITRVVWPRRRPASGVAPRRPRWQAYAGARDERETADFYRRGRPATESTSQGSRRATYPGRAGPPRRGRDGFRGRGRIGGGRKEQPMKFEGDFDFESANAQFNKEELEKEFQDKLKLKDDRGGEKVVNGEDKESGAETQSHEDDSAYYDKTKSFFDNISRESDPRERRSTWAEERRMNVETFGVSCSRGRGGYYRGRGYHRGGYGGGYYRGARGFFRGATGNPRGGVREFGYRGGRGGGRLWSEIDQKRDNKVTS</sequence>
<feature type="domain" description="Sm" evidence="8">
    <location>
        <begin position="1"/>
        <end position="81"/>
    </location>
</feature>
<feature type="domain" description="FFD box profile" evidence="6">
    <location>
        <begin position="358"/>
        <end position="374"/>
    </location>
</feature>
<dbReference type="Ensembl" id="ENSPMAT00000005960.1">
    <property type="protein sequence ID" value="ENSPMAP00000005932.1"/>
    <property type="gene ID" value="ENSPMAG00000005377.1"/>
</dbReference>
<dbReference type="OMA" id="NYNENDR"/>
<reference evidence="9" key="1">
    <citation type="submission" date="2025-08" db="UniProtKB">
        <authorList>
            <consortium name="Ensembl"/>
        </authorList>
    </citation>
    <scope>IDENTIFICATION</scope>
</reference>
<evidence type="ECO:0000259" key="6">
    <source>
        <dbReference type="PROSITE" id="PS51513"/>
    </source>
</evidence>
<feature type="compositionally biased region" description="Polar residues" evidence="4">
    <location>
        <begin position="168"/>
        <end position="181"/>
    </location>
</feature>
<feature type="compositionally biased region" description="Low complexity" evidence="4">
    <location>
        <begin position="266"/>
        <end position="277"/>
    </location>
</feature>
<protein>
    <submittedName>
        <fullName evidence="9">LSM14A mRNA processing body assembly factor a</fullName>
    </submittedName>
</protein>
<dbReference type="HOGENOM" id="CLU_019221_0_1_1"/>
<dbReference type="InterPro" id="IPR025762">
    <property type="entry name" value="DFDF"/>
</dbReference>
<feature type="region of interest" description="Disordered" evidence="4">
    <location>
        <begin position="223"/>
        <end position="300"/>
    </location>
</feature>
<dbReference type="AlphaFoldDB" id="S4RL46"/>
<dbReference type="InterPro" id="IPR010920">
    <property type="entry name" value="LSM_dom_sf"/>
</dbReference>
<dbReference type="InterPro" id="IPR025768">
    <property type="entry name" value="TFG_box"/>
</dbReference>
<feature type="compositionally biased region" description="Basic and acidic residues" evidence="4">
    <location>
        <begin position="241"/>
        <end position="252"/>
    </location>
</feature>
<evidence type="ECO:0000259" key="5">
    <source>
        <dbReference type="PROSITE" id="PS51512"/>
    </source>
</evidence>
<dbReference type="Pfam" id="PF09532">
    <property type="entry name" value="FDF"/>
    <property type="match status" value="1"/>
</dbReference>
<organism evidence="9">
    <name type="scientific">Petromyzon marinus</name>
    <name type="common">Sea lamprey</name>
    <dbReference type="NCBI Taxonomy" id="7757"/>
    <lineage>
        <taxon>Eukaryota</taxon>
        <taxon>Metazoa</taxon>
        <taxon>Chordata</taxon>
        <taxon>Craniata</taxon>
        <taxon>Vertebrata</taxon>
        <taxon>Cyclostomata</taxon>
        <taxon>Hyperoartia</taxon>
        <taxon>Petromyzontiformes</taxon>
        <taxon>Petromyzontidae</taxon>
        <taxon>Petromyzon</taxon>
    </lineage>
</organism>
<dbReference type="SMART" id="SM01199">
    <property type="entry name" value="FDF"/>
    <property type="match status" value="1"/>
</dbReference>
<feature type="region of interest" description="Disordered" evidence="4">
    <location>
        <begin position="326"/>
        <end position="361"/>
    </location>
</feature>
<comment type="similarity">
    <text evidence="1">Belongs to the LSM14 family.</text>
</comment>
<feature type="short sequence motif" description="TFG box" evidence="3">
    <location>
        <begin position="378"/>
        <end position="398"/>
    </location>
</feature>
<feature type="region of interest" description="Disordered" evidence="4">
    <location>
        <begin position="159"/>
        <end position="181"/>
    </location>
</feature>
<evidence type="ECO:0000256" key="3">
    <source>
        <dbReference type="PROSITE-ProRule" id="PRU00869"/>
    </source>
</evidence>
<dbReference type="GO" id="GO:0034063">
    <property type="term" value="P:stress granule assembly"/>
    <property type="evidence" value="ECO:0007669"/>
    <property type="project" value="TreeGrafter"/>
</dbReference>
<dbReference type="SUPFAM" id="SSF50182">
    <property type="entry name" value="Sm-like ribonucleoproteins"/>
    <property type="match status" value="1"/>
</dbReference>
<dbReference type="PANTHER" id="PTHR13586">
    <property type="entry name" value="SCD6 PROTEIN-RELATED"/>
    <property type="match status" value="1"/>
</dbReference>
<dbReference type="InterPro" id="IPR025609">
    <property type="entry name" value="Lsm14-like_N"/>
</dbReference>
<dbReference type="PROSITE" id="PS52002">
    <property type="entry name" value="SM"/>
    <property type="match status" value="1"/>
</dbReference>
<dbReference type="FunFam" id="2.30.30.100:FF:000006">
    <property type="entry name" value="Protein LSM14 homolog A isoform b"/>
    <property type="match status" value="1"/>
</dbReference>
<dbReference type="SMART" id="SM01271">
    <property type="entry name" value="LSM14"/>
    <property type="match status" value="1"/>
</dbReference>
<dbReference type="Pfam" id="PF12701">
    <property type="entry name" value="LSM14"/>
    <property type="match status" value="1"/>
</dbReference>